<dbReference type="PROSITE" id="PS51257">
    <property type="entry name" value="PROKAR_LIPOPROTEIN"/>
    <property type="match status" value="1"/>
</dbReference>
<dbReference type="STRING" id="1499966.U14_01446"/>
<dbReference type="HOGENOM" id="CLU_1088439_0_0_0"/>
<dbReference type="GO" id="GO:0004177">
    <property type="term" value="F:aminopeptidase activity"/>
    <property type="evidence" value="ECO:0007669"/>
    <property type="project" value="UniProtKB-KW"/>
</dbReference>
<keyword evidence="1" id="KW-0031">Aminopeptidase</keyword>
<evidence type="ECO:0000313" key="2">
    <source>
        <dbReference type="Proteomes" id="UP000030700"/>
    </source>
</evidence>
<organism evidence="1 2">
    <name type="scientific">Candidatus Moduliflexus flocculans</name>
    <dbReference type="NCBI Taxonomy" id="1499966"/>
    <lineage>
        <taxon>Bacteria</taxon>
        <taxon>Candidatus Moduliflexota</taxon>
        <taxon>Candidatus Moduliflexia</taxon>
        <taxon>Candidatus Moduliflexales</taxon>
        <taxon>Candidatus Moduliflexaceae</taxon>
    </lineage>
</organism>
<dbReference type="AlphaFoldDB" id="A0A0S6VS44"/>
<keyword evidence="2" id="KW-1185">Reference proteome</keyword>
<sequence>MMKTTTTHYVMLFAVVATLLTGCGTRSISNSGYQDDNGWYGQQTNPFYQGELNELSVLGISAEQAISEADIQAALNDASAVTLKRGDAILLIQSGAMFPDDAMLQAMRDYFTVTPLSGIPDQPKQAAQGETAAPSASLKQVLRLSAAQTGATTVIVYWGIIETAQEDQVTKTVSWVPLVGALIPDEVQRMRIRLKGVAMDVKSGKWLMLTPPEADSSTISGRLEREAADQQQVARMKTQAYQNFMYALRQRFMIQ</sequence>
<keyword evidence="1" id="KW-0645">Protease</keyword>
<gene>
    <name evidence="1" type="ORF">U14_01446</name>
</gene>
<dbReference type="EMBL" id="DF820456">
    <property type="protein sequence ID" value="GAK50219.1"/>
    <property type="molecule type" value="Genomic_DNA"/>
</dbReference>
<proteinExistence type="predicted"/>
<reference evidence="1 2" key="1">
    <citation type="journal article" date="2015" name="PeerJ">
        <title>First genomic representation of candidate bacterial phylum KSB3 points to enhanced environmental sensing as a trigger of wastewater bulking.</title>
        <authorList>
            <person name="Sekiguchi Y."/>
            <person name="Ohashi A."/>
            <person name="Parks D.H."/>
            <person name="Yamauchi T."/>
            <person name="Tyson G.W."/>
            <person name="Hugenholtz P."/>
        </authorList>
    </citation>
    <scope>NUCLEOTIDE SEQUENCE [LARGE SCALE GENOMIC DNA]</scope>
</reference>
<keyword evidence="1" id="KW-0378">Hydrolase</keyword>
<name>A0A0S6VS44_9BACT</name>
<protein>
    <submittedName>
        <fullName evidence="1">Putative aminopeptidase</fullName>
    </submittedName>
</protein>
<dbReference type="Proteomes" id="UP000030700">
    <property type="component" value="Unassembled WGS sequence"/>
</dbReference>
<accession>A0A0S6VS44</accession>
<dbReference type="Pfam" id="PF25851">
    <property type="entry name" value="YafT"/>
    <property type="match status" value="1"/>
</dbReference>
<dbReference type="InterPro" id="IPR058961">
    <property type="entry name" value="YafT"/>
</dbReference>
<evidence type="ECO:0000313" key="1">
    <source>
        <dbReference type="EMBL" id="GAK50219.1"/>
    </source>
</evidence>